<evidence type="ECO:0000256" key="5">
    <source>
        <dbReference type="ARBA" id="ARBA00023319"/>
    </source>
</evidence>
<dbReference type="InterPro" id="IPR007110">
    <property type="entry name" value="Ig-like_dom"/>
</dbReference>
<protein>
    <submittedName>
        <fullName evidence="8">Ig-like domain-containing protein</fullName>
    </submittedName>
</protein>
<keyword evidence="5" id="KW-0393">Immunoglobulin domain</keyword>
<keyword evidence="4" id="KW-0325">Glycoprotein</keyword>
<accession>A0A5K3FIH4</accession>
<evidence type="ECO:0000256" key="6">
    <source>
        <dbReference type="SAM" id="SignalP"/>
    </source>
</evidence>
<dbReference type="InterPro" id="IPR013783">
    <property type="entry name" value="Ig-like_fold"/>
</dbReference>
<dbReference type="SUPFAM" id="SSF48726">
    <property type="entry name" value="Immunoglobulin"/>
    <property type="match status" value="3"/>
</dbReference>
<feature type="domain" description="Ig-like" evidence="7">
    <location>
        <begin position="46"/>
        <end position="148"/>
    </location>
</feature>
<name>A0A5K3FIH4_MESCO</name>
<dbReference type="SMART" id="SM00408">
    <property type="entry name" value="IGc2"/>
    <property type="match status" value="2"/>
</dbReference>
<dbReference type="GO" id="GO:0005911">
    <property type="term" value="C:cell-cell junction"/>
    <property type="evidence" value="ECO:0007669"/>
    <property type="project" value="TreeGrafter"/>
</dbReference>
<evidence type="ECO:0000313" key="8">
    <source>
        <dbReference type="WBParaSite" id="MCU_008685-RB"/>
    </source>
</evidence>
<dbReference type="GO" id="GO:0005886">
    <property type="term" value="C:plasma membrane"/>
    <property type="evidence" value="ECO:0007669"/>
    <property type="project" value="TreeGrafter"/>
</dbReference>
<dbReference type="Gene3D" id="2.60.40.10">
    <property type="entry name" value="Immunoglobulins"/>
    <property type="match status" value="3"/>
</dbReference>
<evidence type="ECO:0000256" key="1">
    <source>
        <dbReference type="ARBA" id="ARBA00004479"/>
    </source>
</evidence>
<dbReference type="PANTHER" id="PTHR11640">
    <property type="entry name" value="NEPHRIN"/>
    <property type="match status" value="1"/>
</dbReference>
<dbReference type="InterPro" id="IPR003599">
    <property type="entry name" value="Ig_sub"/>
</dbReference>
<dbReference type="CDD" id="cd00096">
    <property type="entry name" value="Ig"/>
    <property type="match status" value="1"/>
</dbReference>
<dbReference type="SMART" id="SM00409">
    <property type="entry name" value="IG"/>
    <property type="match status" value="2"/>
</dbReference>
<sequence length="382" mass="42799">MPTGQFFVVLLILSKVLCQHELVITPEVTIYDEKPSLDTGRIMVFPNKTVVVEALQGESVIFICNIFNMIPNARVIWRRVSFDGTVTETVNDGLMSRDMSRWKIGQGKQTNSVRLEILVVDETYAGYYTCDCQYTGSVEPARAERILRVVAQAKVLPFKSSYTTTVTEGDRMTLYCEAFGIPQPVVYWSRTGGSSSLIRDYGISKPGEVIEFSSVLPEDAGEYMCIVENRLGIDYWPVKVSVRHKPQLKIYATVPIPQLPCNIHLYCEVSASPAPEESEIFWNVGTPSRRITSTSRMNLVYLNGGNTRFLAVAFNPIISSDLNQKYTCTASNSLGTVNQEFVLNESAWLMQGSFADLKCTGTDKRAGLLIFCMLLIFFFLIL</sequence>
<feature type="domain" description="Ig-like" evidence="7">
    <location>
        <begin position="246"/>
        <end position="344"/>
    </location>
</feature>
<reference evidence="8" key="1">
    <citation type="submission" date="2019-11" db="UniProtKB">
        <authorList>
            <consortium name="WormBaseParasite"/>
        </authorList>
    </citation>
    <scope>IDENTIFICATION</scope>
</reference>
<comment type="subcellular location">
    <subcellularLocation>
        <location evidence="1">Membrane</location>
        <topology evidence="1">Single-pass type I membrane protein</topology>
    </subcellularLocation>
</comment>
<dbReference type="GO" id="GO:0050839">
    <property type="term" value="F:cell adhesion molecule binding"/>
    <property type="evidence" value="ECO:0007669"/>
    <property type="project" value="TreeGrafter"/>
</dbReference>
<dbReference type="AlphaFoldDB" id="A0A5K3FIH4"/>
<dbReference type="PANTHER" id="PTHR11640:SF158">
    <property type="entry name" value="V-SET AND IMMUNOGLOBULIN DOMAIN-CONTAINING PROTEIN 10-LIKE 2"/>
    <property type="match status" value="1"/>
</dbReference>
<feature type="chain" id="PRO_5024400852" evidence="6">
    <location>
        <begin position="19"/>
        <end position="382"/>
    </location>
</feature>
<organism evidence="8">
    <name type="scientific">Mesocestoides corti</name>
    <name type="common">Flatworm</name>
    <dbReference type="NCBI Taxonomy" id="53468"/>
    <lineage>
        <taxon>Eukaryota</taxon>
        <taxon>Metazoa</taxon>
        <taxon>Spiralia</taxon>
        <taxon>Lophotrochozoa</taxon>
        <taxon>Platyhelminthes</taxon>
        <taxon>Cestoda</taxon>
        <taxon>Eucestoda</taxon>
        <taxon>Cyclophyllidea</taxon>
        <taxon>Mesocestoididae</taxon>
        <taxon>Mesocestoides</taxon>
    </lineage>
</organism>
<dbReference type="InterPro" id="IPR051275">
    <property type="entry name" value="Cell_adhesion_signaling"/>
</dbReference>
<dbReference type="InterPro" id="IPR003598">
    <property type="entry name" value="Ig_sub2"/>
</dbReference>
<evidence type="ECO:0000256" key="3">
    <source>
        <dbReference type="ARBA" id="ARBA00023157"/>
    </source>
</evidence>
<proteinExistence type="predicted"/>
<evidence type="ECO:0000256" key="4">
    <source>
        <dbReference type="ARBA" id="ARBA00023180"/>
    </source>
</evidence>
<feature type="domain" description="Ig-like" evidence="7">
    <location>
        <begin position="157"/>
        <end position="241"/>
    </location>
</feature>
<dbReference type="PROSITE" id="PS50835">
    <property type="entry name" value="IG_LIKE"/>
    <property type="match status" value="3"/>
</dbReference>
<evidence type="ECO:0000259" key="7">
    <source>
        <dbReference type="PROSITE" id="PS50835"/>
    </source>
</evidence>
<dbReference type="Pfam" id="PF13927">
    <property type="entry name" value="Ig_3"/>
    <property type="match status" value="1"/>
</dbReference>
<keyword evidence="2" id="KW-0472">Membrane</keyword>
<dbReference type="WBParaSite" id="MCU_008685-RB">
    <property type="protein sequence ID" value="MCU_008685-RB"/>
    <property type="gene ID" value="MCU_008685"/>
</dbReference>
<evidence type="ECO:0000256" key="2">
    <source>
        <dbReference type="ARBA" id="ARBA00023136"/>
    </source>
</evidence>
<keyword evidence="6" id="KW-0732">Signal</keyword>
<dbReference type="InterPro" id="IPR036179">
    <property type="entry name" value="Ig-like_dom_sf"/>
</dbReference>
<keyword evidence="3" id="KW-1015">Disulfide bond</keyword>
<feature type="signal peptide" evidence="6">
    <location>
        <begin position="1"/>
        <end position="18"/>
    </location>
</feature>
<dbReference type="GO" id="GO:0098609">
    <property type="term" value="P:cell-cell adhesion"/>
    <property type="evidence" value="ECO:0007669"/>
    <property type="project" value="TreeGrafter"/>
</dbReference>